<dbReference type="SUPFAM" id="SSF51735">
    <property type="entry name" value="NAD(P)-binding Rossmann-fold domains"/>
    <property type="match status" value="1"/>
</dbReference>
<reference evidence="1 2" key="1">
    <citation type="journal article" date="2019" name="Int. J. Syst. Evol. Microbiol.">
        <title>The Global Catalogue of Microorganisms (GCM) 10K type strain sequencing project: providing services to taxonomists for standard genome sequencing and annotation.</title>
        <authorList>
            <consortium name="The Broad Institute Genomics Platform"/>
            <consortium name="The Broad Institute Genome Sequencing Center for Infectious Disease"/>
            <person name="Wu L."/>
            <person name="Ma J."/>
        </authorList>
    </citation>
    <scope>NUCLEOTIDE SEQUENCE [LARGE SCALE GENOMIC DNA]</scope>
    <source>
        <strain evidence="1 2">JCM 3272</strain>
    </source>
</reference>
<organism evidence="1 2">
    <name type="scientific">Dactylosporangium salmoneum</name>
    <dbReference type="NCBI Taxonomy" id="53361"/>
    <lineage>
        <taxon>Bacteria</taxon>
        <taxon>Bacillati</taxon>
        <taxon>Actinomycetota</taxon>
        <taxon>Actinomycetes</taxon>
        <taxon>Micromonosporales</taxon>
        <taxon>Micromonosporaceae</taxon>
        <taxon>Dactylosporangium</taxon>
    </lineage>
</organism>
<dbReference type="InterPro" id="IPR036291">
    <property type="entry name" value="NAD(P)-bd_dom_sf"/>
</dbReference>
<name>A0ABN3GIS9_9ACTN</name>
<accession>A0ABN3GIS9</accession>
<dbReference type="Gene3D" id="3.40.50.720">
    <property type="entry name" value="NAD(P)-binding Rossmann-like Domain"/>
    <property type="match status" value="1"/>
</dbReference>
<sequence>MLEFSPYAGLNRILPAEVTIDNLRPEIEHLLYGAVTAVGAVLPGMLAAGTGTLLFTTGGGAIAPYPMLAATNAAQAALRNWVHNLHNTLGEQGIQAATVAINVFIGATPPAPGIPHAAPDQIAQAYWALHTERGQHERVING</sequence>
<gene>
    <name evidence="1" type="ORF">GCM10010170_041370</name>
</gene>
<keyword evidence="2" id="KW-1185">Reference proteome</keyword>
<evidence type="ECO:0000313" key="2">
    <source>
        <dbReference type="Proteomes" id="UP001501444"/>
    </source>
</evidence>
<proteinExistence type="predicted"/>
<dbReference type="Proteomes" id="UP001501444">
    <property type="component" value="Unassembled WGS sequence"/>
</dbReference>
<dbReference type="EMBL" id="BAAARV010000030">
    <property type="protein sequence ID" value="GAA2351316.1"/>
    <property type="molecule type" value="Genomic_DNA"/>
</dbReference>
<comment type="caution">
    <text evidence="1">The sequence shown here is derived from an EMBL/GenBank/DDBJ whole genome shotgun (WGS) entry which is preliminary data.</text>
</comment>
<dbReference type="PANTHER" id="PTHR43431:SF7">
    <property type="entry name" value="OXIDOREDUCTASE, SHORT CHAIN DEHYDROGENASE_REDUCTASE FAMILY (AFU_ORTHOLOGUE AFUA_5G14000)"/>
    <property type="match status" value="1"/>
</dbReference>
<protein>
    <submittedName>
        <fullName evidence="1">Uncharacterized protein</fullName>
    </submittedName>
</protein>
<dbReference type="PANTHER" id="PTHR43431">
    <property type="entry name" value="OXIDOREDUCTASE, SHORT CHAIN DEHYDROGENASE/REDUCTASE FAMILY (AFU_ORTHOLOGUE AFUA_5G14000)"/>
    <property type="match status" value="1"/>
</dbReference>
<evidence type="ECO:0000313" key="1">
    <source>
        <dbReference type="EMBL" id="GAA2351316.1"/>
    </source>
</evidence>